<keyword evidence="2" id="KW-1185">Reference proteome</keyword>
<evidence type="ECO:0000313" key="1">
    <source>
        <dbReference type="EMBL" id="KAJ7527169.1"/>
    </source>
</evidence>
<dbReference type="EMBL" id="CM055107">
    <property type="protein sequence ID" value="KAJ7527169.1"/>
    <property type="molecule type" value="Genomic_DNA"/>
</dbReference>
<proteinExistence type="predicted"/>
<comment type="caution">
    <text evidence="1">The sequence shown here is derived from an EMBL/GenBank/DDBJ whole genome shotgun (WGS) entry which is preliminary data.</text>
</comment>
<gene>
    <name evidence="1" type="ORF">O6H91_16G039800</name>
</gene>
<reference evidence="2" key="1">
    <citation type="journal article" date="2024" name="Proc. Natl. Acad. Sci. U.S.A.">
        <title>Extraordinary preservation of gene collinearity over three hundred million years revealed in homosporous lycophytes.</title>
        <authorList>
            <person name="Li C."/>
            <person name="Wickell D."/>
            <person name="Kuo L.Y."/>
            <person name="Chen X."/>
            <person name="Nie B."/>
            <person name="Liao X."/>
            <person name="Peng D."/>
            <person name="Ji J."/>
            <person name="Jenkins J."/>
            <person name="Williams M."/>
            <person name="Shu S."/>
            <person name="Plott C."/>
            <person name="Barry K."/>
            <person name="Rajasekar S."/>
            <person name="Grimwood J."/>
            <person name="Han X."/>
            <person name="Sun S."/>
            <person name="Hou Z."/>
            <person name="He W."/>
            <person name="Dai G."/>
            <person name="Sun C."/>
            <person name="Schmutz J."/>
            <person name="Leebens-Mack J.H."/>
            <person name="Li F.W."/>
            <person name="Wang L."/>
        </authorList>
    </citation>
    <scope>NUCLEOTIDE SEQUENCE [LARGE SCALE GENOMIC DNA]</scope>
    <source>
        <strain evidence="2">cv. PW_Plant_1</strain>
    </source>
</reference>
<name>A0ACC2BCM5_DIPCM</name>
<accession>A0ACC2BCM5</accession>
<sequence length="546" mass="60895">MMKFLRLLGEWGAVATDLVSSIAPVDWVSLLAAIIVILIFLKLHQHGTRRRSSKLQQHKLPPGPRPWPLVGCMLQVNDLPHKWFANLASTYGPILYLHMGSLPYVIVNNAQMAKEVLKTHDMEFASRPRSMLGEVISFGYEDIVFRSSDAKWRALRKICASNLFTPSGLKTTTALRQEDMLFMVHCIHAAAKSRSIVNVKRVIHEANLNTMCSMLFGKRYFRADGKLDSKGKSFLDLLDLLVAESGQLNLGDFIPALKWLDLQRAEKRLRKDLKQALEKFFFSKLAENRKLHCTNKLLDGKESHLLDFLQSLKGKESLSDKTIAGILCDLVLAGTDTTSVTAEWALSEILANPHILHKAQEEIASVVGQERLVQESDLVNLPYLQAIVRETLRLHPALPLGIPHYNSVATHLAGYTIPAGSTLLINISAIGRDPANWSHPTQFNPDRFLGSDIQLVGEHFHLIPFSAGRRFCLGYPLVIVQVPHVLAALLQTFDWSLPAGKRPEDISMQEKIGLACYRAVPLEAVASCRFPAAPYLSKLSENIQGS</sequence>
<evidence type="ECO:0000313" key="2">
    <source>
        <dbReference type="Proteomes" id="UP001162992"/>
    </source>
</evidence>
<dbReference type="Proteomes" id="UP001162992">
    <property type="component" value="Chromosome 16"/>
</dbReference>
<protein>
    <submittedName>
        <fullName evidence="1">Uncharacterized protein</fullName>
    </submittedName>
</protein>
<organism evidence="1 2">
    <name type="scientific">Diphasiastrum complanatum</name>
    <name type="common">Issler's clubmoss</name>
    <name type="synonym">Lycopodium complanatum</name>
    <dbReference type="NCBI Taxonomy" id="34168"/>
    <lineage>
        <taxon>Eukaryota</taxon>
        <taxon>Viridiplantae</taxon>
        <taxon>Streptophyta</taxon>
        <taxon>Embryophyta</taxon>
        <taxon>Tracheophyta</taxon>
        <taxon>Lycopodiopsida</taxon>
        <taxon>Lycopodiales</taxon>
        <taxon>Lycopodiaceae</taxon>
        <taxon>Lycopodioideae</taxon>
        <taxon>Diphasiastrum</taxon>
    </lineage>
</organism>